<dbReference type="EMBL" id="BKCJ011105699">
    <property type="protein sequence ID" value="GFC86538.1"/>
    <property type="molecule type" value="Genomic_DNA"/>
</dbReference>
<feature type="transmembrane region" description="Helical" evidence="1">
    <location>
        <begin position="56"/>
        <end position="73"/>
    </location>
</feature>
<feature type="transmembrane region" description="Helical" evidence="1">
    <location>
        <begin position="32"/>
        <end position="50"/>
    </location>
</feature>
<dbReference type="AlphaFoldDB" id="A0A699RME5"/>
<name>A0A699RME5_TANCI</name>
<reference evidence="2" key="1">
    <citation type="journal article" date="2019" name="Sci. Rep.">
        <title>Draft genome of Tanacetum cinerariifolium, the natural source of mosquito coil.</title>
        <authorList>
            <person name="Yamashiro T."/>
            <person name="Shiraishi A."/>
            <person name="Satake H."/>
            <person name="Nakayama K."/>
        </authorList>
    </citation>
    <scope>NUCLEOTIDE SEQUENCE</scope>
</reference>
<keyword evidence="1" id="KW-0812">Transmembrane</keyword>
<comment type="caution">
    <text evidence="2">The sequence shown here is derived from an EMBL/GenBank/DDBJ whole genome shotgun (WGS) entry which is preliminary data.</text>
</comment>
<sequence>CSASVRSTYEGSVELVALAGCLPLAAADSRGAATTVVVGVGVAIGVGGVVDEAEPPFFFLALAFGFGAASLVAQA</sequence>
<keyword evidence="1" id="KW-0472">Membrane</keyword>
<feature type="non-terminal residue" evidence="2">
    <location>
        <position position="1"/>
    </location>
</feature>
<evidence type="ECO:0000313" key="2">
    <source>
        <dbReference type="EMBL" id="GFC86538.1"/>
    </source>
</evidence>
<accession>A0A699RME5</accession>
<keyword evidence="1" id="KW-1133">Transmembrane helix</keyword>
<protein>
    <submittedName>
        <fullName evidence="2">Uncharacterized protein</fullName>
    </submittedName>
</protein>
<gene>
    <name evidence="2" type="ORF">Tci_858508</name>
</gene>
<proteinExistence type="predicted"/>
<evidence type="ECO:0000256" key="1">
    <source>
        <dbReference type="SAM" id="Phobius"/>
    </source>
</evidence>
<organism evidence="2">
    <name type="scientific">Tanacetum cinerariifolium</name>
    <name type="common">Dalmatian daisy</name>
    <name type="synonym">Chrysanthemum cinerariifolium</name>
    <dbReference type="NCBI Taxonomy" id="118510"/>
    <lineage>
        <taxon>Eukaryota</taxon>
        <taxon>Viridiplantae</taxon>
        <taxon>Streptophyta</taxon>
        <taxon>Embryophyta</taxon>
        <taxon>Tracheophyta</taxon>
        <taxon>Spermatophyta</taxon>
        <taxon>Magnoliopsida</taxon>
        <taxon>eudicotyledons</taxon>
        <taxon>Gunneridae</taxon>
        <taxon>Pentapetalae</taxon>
        <taxon>asterids</taxon>
        <taxon>campanulids</taxon>
        <taxon>Asterales</taxon>
        <taxon>Asteraceae</taxon>
        <taxon>Asteroideae</taxon>
        <taxon>Anthemideae</taxon>
        <taxon>Anthemidinae</taxon>
        <taxon>Tanacetum</taxon>
    </lineage>
</organism>